<feature type="transmembrane region" description="Helical" evidence="1">
    <location>
        <begin position="45"/>
        <end position="65"/>
    </location>
</feature>
<accession>A0AAE2V7B9</accession>
<keyword evidence="3" id="KW-1185">Reference proteome</keyword>
<comment type="caution">
    <text evidence="2">The sequence shown here is derived from an EMBL/GenBank/DDBJ whole genome shotgun (WGS) entry which is preliminary data.</text>
</comment>
<dbReference type="AlphaFoldDB" id="A0AAE2V7B9"/>
<reference evidence="2" key="1">
    <citation type="submission" date="2021-01" db="EMBL/GenBank/DDBJ databases">
        <title>Modified the classification status of verrucomicrobia.</title>
        <authorList>
            <person name="Feng X."/>
        </authorList>
    </citation>
    <scope>NUCLEOTIDE SEQUENCE</scope>
    <source>
        <strain evidence="2">5K15</strain>
    </source>
</reference>
<dbReference type="EMBL" id="JAENIG010000001">
    <property type="protein sequence ID" value="MBK1853437.1"/>
    <property type="molecule type" value="Genomic_DNA"/>
</dbReference>
<gene>
    <name evidence="2" type="ORF">JIN83_00545</name>
</gene>
<keyword evidence="1" id="KW-0472">Membrane</keyword>
<organism evidence="2 3">
    <name type="scientific">Oceaniferula flava</name>
    <dbReference type="NCBI Taxonomy" id="2800421"/>
    <lineage>
        <taxon>Bacteria</taxon>
        <taxon>Pseudomonadati</taxon>
        <taxon>Verrucomicrobiota</taxon>
        <taxon>Verrucomicrobiia</taxon>
        <taxon>Verrucomicrobiales</taxon>
        <taxon>Verrucomicrobiaceae</taxon>
        <taxon>Oceaniferula</taxon>
    </lineage>
</organism>
<keyword evidence="1" id="KW-1133">Transmembrane helix</keyword>
<dbReference type="Proteomes" id="UP000634206">
    <property type="component" value="Unassembled WGS sequence"/>
</dbReference>
<feature type="transmembrane region" description="Helical" evidence="1">
    <location>
        <begin position="20"/>
        <end position="39"/>
    </location>
</feature>
<protein>
    <submittedName>
        <fullName evidence="2">Uncharacterized protein</fullName>
    </submittedName>
</protein>
<dbReference type="RefSeq" id="WP_309488035.1">
    <property type="nucleotide sequence ID" value="NZ_JAENIG010000001.1"/>
</dbReference>
<keyword evidence="1" id="KW-0812">Transmembrane</keyword>
<evidence type="ECO:0000256" key="1">
    <source>
        <dbReference type="SAM" id="Phobius"/>
    </source>
</evidence>
<evidence type="ECO:0000313" key="2">
    <source>
        <dbReference type="EMBL" id="MBK1853437.1"/>
    </source>
</evidence>
<proteinExistence type="predicted"/>
<evidence type="ECO:0000313" key="3">
    <source>
        <dbReference type="Proteomes" id="UP000634206"/>
    </source>
</evidence>
<name>A0AAE2V7B9_9BACT</name>
<sequence>MHLQRSAKEVRTLTASACHFLFNVSLGSAVVVLLSYGFYRDDRTSMIWAASLLGLWFLSMAVFFARRLVLRCALCSVPLWSGQKCQKHKKAKPALGVSYRLGVASGVVFKGHYRCPYCGEPFSARKSRRR</sequence>